<dbReference type="OrthoDB" id="3430276at2"/>
<dbReference type="AlphaFoldDB" id="A0A495W4J8"/>
<reference evidence="2 3" key="1">
    <citation type="submission" date="2018-10" db="EMBL/GenBank/DDBJ databases">
        <title>Sequencing the genomes of 1000 actinobacteria strains.</title>
        <authorList>
            <person name="Klenk H.-P."/>
        </authorList>
    </citation>
    <scope>NUCLEOTIDE SEQUENCE [LARGE SCALE GENOMIC DNA]</scope>
    <source>
        <strain evidence="2 3">DSM 43800</strain>
    </source>
</reference>
<evidence type="ECO:0000313" key="3">
    <source>
        <dbReference type="Proteomes" id="UP000282084"/>
    </source>
</evidence>
<dbReference type="Proteomes" id="UP000282084">
    <property type="component" value="Unassembled WGS sequence"/>
</dbReference>
<feature type="domain" description="DUF397" evidence="1">
    <location>
        <begin position="6"/>
        <end position="58"/>
    </location>
</feature>
<evidence type="ECO:0000259" key="1">
    <source>
        <dbReference type="Pfam" id="PF04149"/>
    </source>
</evidence>
<name>A0A495W4J8_9PSEU</name>
<dbReference type="EMBL" id="RBXO01000001">
    <property type="protein sequence ID" value="RKT56572.1"/>
    <property type="molecule type" value="Genomic_DNA"/>
</dbReference>
<evidence type="ECO:0000313" key="2">
    <source>
        <dbReference type="EMBL" id="RKT56572.1"/>
    </source>
</evidence>
<accession>A0A495W4J8</accession>
<dbReference type="InterPro" id="IPR007278">
    <property type="entry name" value="DUF397"/>
</dbReference>
<dbReference type="Pfam" id="PF04149">
    <property type="entry name" value="DUF397"/>
    <property type="match status" value="1"/>
</dbReference>
<keyword evidence="3" id="KW-1185">Reference proteome</keyword>
<gene>
    <name evidence="2" type="ORF">C8E97_5275</name>
</gene>
<proteinExistence type="predicted"/>
<protein>
    <submittedName>
        <fullName evidence="2">Uncharacterized protein DUF397</fullName>
    </submittedName>
</protein>
<dbReference type="RefSeq" id="WP_121008114.1">
    <property type="nucleotide sequence ID" value="NZ_RBXO01000001.1"/>
</dbReference>
<comment type="caution">
    <text evidence="2">The sequence shown here is derived from an EMBL/GenBank/DDBJ whole genome shotgun (WGS) entry which is preliminary data.</text>
</comment>
<organism evidence="2 3">
    <name type="scientific">Saccharothrix australiensis</name>
    <dbReference type="NCBI Taxonomy" id="2072"/>
    <lineage>
        <taxon>Bacteria</taxon>
        <taxon>Bacillati</taxon>
        <taxon>Actinomycetota</taxon>
        <taxon>Actinomycetes</taxon>
        <taxon>Pseudonocardiales</taxon>
        <taxon>Pseudonocardiaceae</taxon>
        <taxon>Saccharothrix</taxon>
    </lineage>
</organism>
<sequence length="60" mass="6534">MDLTTARWRKSTRSSNTSNCVELARTAQAAAIRDSKNPTGPTLTLTTKALTSFLTALKQH</sequence>